<dbReference type="EMBL" id="JBHMEI010000036">
    <property type="protein sequence ID" value="MFB9206218.1"/>
    <property type="molecule type" value="Genomic_DNA"/>
</dbReference>
<evidence type="ECO:0000256" key="4">
    <source>
        <dbReference type="ARBA" id="ARBA00023136"/>
    </source>
</evidence>
<feature type="transmembrane region" description="Helical" evidence="5">
    <location>
        <begin position="274"/>
        <end position="291"/>
    </location>
</feature>
<protein>
    <submittedName>
        <fullName evidence="7">MFS transporter</fullName>
    </submittedName>
</protein>
<keyword evidence="8" id="KW-1185">Reference proteome</keyword>
<comment type="subcellular location">
    <subcellularLocation>
        <location evidence="1">Cell membrane</location>
        <topology evidence="1">Multi-pass membrane protein</topology>
    </subcellularLocation>
</comment>
<evidence type="ECO:0000313" key="7">
    <source>
        <dbReference type="EMBL" id="MFB9206218.1"/>
    </source>
</evidence>
<feature type="transmembrane region" description="Helical" evidence="5">
    <location>
        <begin position="169"/>
        <end position="189"/>
    </location>
</feature>
<feature type="transmembrane region" description="Helical" evidence="5">
    <location>
        <begin position="102"/>
        <end position="121"/>
    </location>
</feature>
<sequence length="386" mass="38000">MPYRALVRLPGVGPQAVFGFLSQLTQQVAPVGMVLVVQAATGSLALAGTCAAAFSVGAGAARPVQGRLIDRRGARAVLATTAFLHVAALIALVAGAAAGWPVWAYVVLAGVAGAGLPPISVSMRVEWGRRAADAGRTAVYSLVYLVQELAMLVGPLLFGLVIAVASSSLALGVVAVATGAGTLAFSRALRVGGAAPVREGGRVFGDRGMFVLLAVVFLLGGTIGALQVGAPALAAARDVPAAAGLLVAALSLGGIAGAAGYGARTWASSPGARLVGLMLVLGVVLAPLAVAGSLPVFWMVLFAGGLVLNPALTTSSLLVDRFAPGAQGEAFGWLSTAVGMGAAAGSGVAGVAGQRFGESAPFLVGAGSALLGALLAALLLTRDRAR</sequence>
<evidence type="ECO:0000259" key="6">
    <source>
        <dbReference type="PROSITE" id="PS50850"/>
    </source>
</evidence>
<reference evidence="7 8" key="1">
    <citation type="submission" date="2024-09" db="EMBL/GenBank/DDBJ databases">
        <authorList>
            <person name="Sun Q."/>
            <person name="Mori K."/>
        </authorList>
    </citation>
    <scope>NUCLEOTIDE SEQUENCE [LARGE SCALE GENOMIC DNA]</scope>
    <source>
        <strain evidence="7 8">CCM 3426</strain>
    </source>
</reference>
<feature type="transmembrane region" description="Helical" evidence="5">
    <location>
        <begin position="331"/>
        <end position="353"/>
    </location>
</feature>
<evidence type="ECO:0000256" key="5">
    <source>
        <dbReference type="SAM" id="Phobius"/>
    </source>
</evidence>
<gene>
    <name evidence="7" type="ORF">ACFFV7_33840</name>
</gene>
<feature type="domain" description="Major facilitator superfamily (MFS) profile" evidence="6">
    <location>
        <begin position="208"/>
        <end position="386"/>
    </location>
</feature>
<keyword evidence="4 5" id="KW-0472">Membrane</keyword>
<dbReference type="InterPro" id="IPR020846">
    <property type="entry name" value="MFS_dom"/>
</dbReference>
<dbReference type="PANTHER" id="PTHR23542:SF1">
    <property type="entry name" value="MAJOR FACILITATOR SUPERFAMILY (MFS) PROFILE DOMAIN-CONTAINING PROTEIN"/>
    <property type="match status" value="1"/>
</dbReference>
<feature type="transmembrane region" description="Helical" evidence="5">
    <location>
        <begin position="31"/>
        <end position="56"/>
    </location>
</feature>
<dbReference type="RefSeq" id="WP_189652269.1">
    <property type="nucleotide sequence ID" value="NZ_BMRC01000026.1"/>
</dbReference>
<name>A0ABV5INX6_9ACTN</name>
<keyword evidence="2 5" id="KW-0812">Transmembrane</keyword>
<organism evidence="7 8">
    <name type="scientific">Nonomuraea spiralis</name>
    <dbReference type="NCBI Taxonomy" id="46182"/>
    <lineage>
        <taxon>Bacteria</taxon>
        <taxon>Bacillati</taxon>
        <taxon>Actinomycetota</taxon>
        <taxon>Actinomycetes</taxon>
        <taxon>Streptosporangiales</taxon>
        <taxon>Streptosporangiaceae</taxon>
        <taxon>Nonomuraea</taxon>
    </lineage>
</organism>
<comment type="caution">
    <text evidence="7">The sequence shown here is derived from an EMBL/GenBank/DDBJ whole genome shotgun (WGS) entry which is preliminary data.</text>
</comment>
<dbReference type="InterPro" id="IPR011701">
    <property type="entry name" value="MFS"/>
</dbReference>
<evidence type="ECO:0000256" key="3">
    <source>
        <dbReference type="ARBA" id="ARBA00022989"/>
    </source>
</evidence>
<dbReference type="Proteomes" id="UP001589647">
    <property type="component" value="Unassembled WGS sequence"/>
</dbReference>
<keyword evidence="3 5" id="KW-1133">Transmembrane helix</keyword>
<dbReference type="Pfam" id="PF07690">
    <property type="entry name" value="MFS_1"/>
    <property type="match status" value="1"/>
</dbReference>
<dbReference type="PANTHER" id="PTHR23542">
    <property type="match status" value="1"/>
</dbReference>
<proteinExistence type="predicted"/>
<evidence type="ECO:0000313" key="8">
    <source>
        <dbReference type="Proteomes" id="UP001589647"/>
    </source>
</evidence>
<dbReference type="InterPro" id="IPR036259">
    <property type="entry name" value="MFS_trans_sf"/>
</dbReference>
<dbReference type="SUPFAM" id="SSF103473">
    <property type="entry name" value="MFS general substrate transporter"/>
    <property type="match status" value="1"/>
</dbReference>
<dbReference type="Gene3D" id="1.20.1250.20">
    <property type="entry name" value="MFS general substrate transporter like domains"/>
    <property type="match status" value="2"/>
</dbReference>
<evidence type="ECO:0000256" key="1">
    <source>
        <dbReference type="ARBA" id="ARBA00004651"/>
    </source>
</evidence>
<feature type="transmembrane region" description="Helical" evidence="5">
    <location>
        <begin position="210"/>
        <end position="230"/>
    </location>
</feature>
<feature type="transmembrane region" description="Helical" evidence="5">
    <location>
        <begin position="76"/>
        <end position="96"/>
    </location>
</feature>
<feature type="transmembrane region" description="Helical" evidence="5">
    <location>
        <begin position="242"/>
        <end position="262"/>
    </location>
</feature>
<dbReference type="PROSITE" id="PS50850">
    <property type="entry name" value="MFS"/>
    <property type="match status" value="1"/>
</dbReference>
<feature type="transmembrane region" description="Helical" evidence="5">
    <location>
        <begin position="142"/>
        <end position="163"/>
    </location>
</feature>
<evidence type="ECO:0000256" key="2">
    <source>
        <dbReference type="ARBA" id="ARBA00022692"/>
    </source>
</evidence>
<feature type="transmembrane region" description="Helical" evidence="5">
    <location>
        <begin position="297"/>
        <end position="319"/>
    </location>
</feature>
<feature type="transmembrane region" description="Helical" evidence="5">
    <location>
        <begin position="359"/>
        <end position="380"/>
    </location>
</feature>
<accession>A0ABV5INX6</accession>